<dbReference type="Proteomes" id="UP000293172">
    <property type="component" value="Unassembled WGS sequence"/>
</dbReference>
<gene>
    <name evidence="2" type="primary">tagO</name>
    <name evidence="2" type="ORF">DNK44_25020</name>
</gene>
<organism evidence="2 3">
    <name type="scientific">Phytopseudomonas dryadis</name>
    <dbReference type="NCBI Taxonomy" id="2487520"/>
    <lineage>
        <taxon>Bacteria</taxon>
        <taxon>Pseudomonadati</taxon>
        <taxon>Pseudomonadota</taxon>
        <taxon>Gammaproteobacteria</taxon>
        <taxon>Pseudomonadales</taxon>
        <taxon>Pseudomonadaceae</taxon>
        <taxon>Phytopseudomonas</taxon>
    </lineage>
</organism>
<dbReference type="InterPro" id="IPR017738">
    <property type="entry name" value="T6SS-assoc_VCA0118"/>
</dbReference>
<dbReference type="Pfam" id="PF11319">
    <property type="entry name" value="VasI"/>
    <property type="match status" value="1"/>
</dbReference>
<sequence>MKVFVPLLPLLLLVGAGCDAQGTGQAQPGTQVAEPLDPSSRDCTAIVSAVERLACFDERDGTPPLPVVPREQLDDRATAPLIAVPSITDLVRDNEAARVAHDEARFLITETSDPALDQPQVVISAPALGVAEQRPYLAISCLSDITRLQLLAEQPIERNQVLVRLVLDERPITTSKVPWQVLEVGNVVDAGRGLVAIDQLRRVGEGARLRLESDYIPFDGLVFDATGLKALVDRQREACHW</sequence>
<evidence type="ECO:0000256" key="1">
    <source>
        <dbReference type="SAM" id="SignalP"/>
    </source>
</evidence>
<dbReference type="RefSeq" id="WP_131199378.1">
    <property type="nucleotide sequence ID" value="NZ_QJUL01000066.1"/>
</dbReference>
<feature type="chain" id="PRO_5020747248" evidence="1">
    <location>
        <begin position="21"/>
        <end position="241"/>
    </location>
</feature>
<evidence type="ECO:0000313" key="3">
    <source>
        <dbReference type="Proteomes" id="UP000293172"/>
    </source>
</evidence>
<dbReference type="PROSITE" id="PS51257">
    <property type="entry name" value="PROKAR_LIPOPROTEIN"/>
    <property type="match status" value="1"/>
</dbReference>
<dbReference type="OrthoDB" id="7831428at2"/>
<keyword evidence="1" id="KW-0732">Signal</keyword>
<protein>
    <submittedName>
        <fullName evidence="2">Type VI secretion system-associated protein TagO</fullName>
    </submittedName>
</protein>
<name>A0A4V2KBD7_9GAMM</name>
<accession>A0A4V2KBD7</accession>
<dbReference type="AlphaFoldDB" id="A0A4V2KBD7"/>
<dbReference type="EMBL" id="QJUL01000066">
    <property type="protein sequence ID" value="TBU84470.1"/>
    <property type="molecule type" value="Genomic_DNA"/>
</dbReference>
<proteinExistence type="predicted"/>
<reference evidence="2 3" key="1">
    <citation type="submission" date="2018-06" db="EMBL/GenBank/DDBJ databases">
        <title>Three novel Pseudomonas species isolated from symptomatic oak.</title>
        <authorList>
            <person name="Bueno-Gonzalez V."/>
            <person name="Brady C."/>
        </authorList>
    </citation>
    <scope>NUCLEOTIDE SEQUENCE [LARGE SCALE GENOMIC DNA]</scope>
    <source>
        <strain evidence="2 3">P6B</strain>
    </source>
</reference>
<feature type="signal peptide" evidence="1">
    <location>
        <begin position="1"/>
        <end position="20"/>
    </location>
</feature>
<comment type="caution">
    <text evidence="2">The sequence shown here is derived from an EMBL/GenBank/DDBJ whole genome shotgun (WGS) entry which is preliminary data.</text>
</comment>
<dbReference type="NCBIfam" id="TIGR03360">
    <property type="entry name" value="VI_minor_1"/>
    <property type="match status" value="1"/>
</dbReference>
<evidence type="ECO:0000313" key="2">
    <source>
        <dbReference type="EMBL" id="TBU84470.1"/>
    </source>
</evidence>